<evidence type="ECO:0000313" key="2">
    <source>
        <dbReference type="Proteomes" id="UP001295794"/>
    </source>
</evidence>
<organism evidence="1 2">
    <name type="scientific">Mycena citricolor</name>
    <dbReference type="NCBI Taxonomy" id="2018698"/>
    <lineage>
        <taxon>Eukaryota</taxon>
        <taxon>Fungi</taxon>
        <taxon>Dikarya</taxon>
        <taxon>Basidiomycota</taxon>
        <taxon>Agaricomycotina</taxon>
        <taxon>Agaricomycetes</taxon>
        <taxon>Agaricomycetidae</taxon>
        <taxon>Agaricales</taxon>
        <taxon>Marasmiineae</taxon>
        <taxon>Mycenaceae</taxon>
        <taxon>Mycena</taxon>
    </lineage>
</organism>
<evidence type="ECO:0000313" key="1">
    <source>
        <dbReference type="EMBL" id="CAK5278065.1"/>
    </source>
</evidence>
<proteinExistence type="predicted"/>
<dbReference type="EMBL" id="CAVNYO010000421">
    <property type="protein sequence ID" value="CAK5278065.1"/>
    <property type="molecule type" value="Genomic_DNA"/>
</dbReference>
<dbReference type="Proteomes" id="UP001295794">
    <property type="component" value="Unassembled WGS sequence"/>
</dbReference>
<accession>A0AAD2K455</accession>
<feature type="non-terminal residue" evidence="1">
    <location>
        <position position="1"/>
    </location>
</feature>
<gene>
    <name evidence="1" type="ORF">MYCIT1_LOCUS27320</name>
</gene>
<sequence>WTCVSGCLTPRMQTVPIDLSLGPPRELRRGQNVGGLGLRVRNERLGVPDARHEYDARCELVCPGRENLRRDERGE</sequence>
<keyword evidence="2" id="KW-1185">Reference proteome</keyword>
<reference evidence="1" key="1">
    <citation type="submission" date="2023-11" db="EMBL/GenBank/DDBJ databases">
        <authorList>
            <person name="De Vega J J."/>
            <person name="De Vega J J."/>
        </authorList>
    </citation>
    <scope>NUCLEOTIDE SEQUENCE</scope>
</reference>
<name>A0AAD2K455_9AGAR</name>
<protein>
    <submittedName>
        <fullName evidence="1">Uncharacterized protein</fullName>
    </submittedName>
</protein>
<comment type="caution">
    <text evidence="1">The sequence shown here is derived from an EMBL/GenBank/DDBJ whole genome shotgun (WGS) entry which is preliminary data.</text>
</comment>
<dbReference type="AlphaFoldDB" id="A0AAD2K455"/>